<keyword evidence="2" id="KW-0489">Methyltransferase</keyword>
<dbReference type="InterPro" id="IPR029063">
    <property type="entry name" value="SAM-dependent_MTases_sf"/>
</dbReference>
<name>A0AAD9MVZ1_9ANNE</name>
<dbReference type="SUPFAM" id="SSF53335">
    <property type="entry name" value="S-adenosyl-L-methionine-dependent methyltransferases"/>
    <property type="match status" value="1"/>
</dbReference>
<dbReference type="InterPro" id="IPR023397">
    <property type="entry name" value="SAM-dep_MeTrfase_MraW_recog"/>
</dbReference>
<evidence type="ECO:0000256" key="4">
    <source>
        <dbReference type="ARBA" id="ARBA00022691"/>
    </source>
</evidence>
<dbReference type="GO" id="GO:0070475">
    <property type="term" value="P:rRNA base methylation"/>
    <property type="evidence" value="ECO:0007669"/>
    <property type="project" value="TreeGrafter"/>
</dbReference>
<organism evidence="5 6">
    <name type="scientific">Paralvinella palmiformis</name>
    <dbReference type="NCBI Taxonomy" id="53620"/>
    <lineage>
        <taxon>Eukaryota</taxon>
        <taxon>Metazoa</taxon>
        <taxon>Spiralia</taxon>
        <taxon>Lophotrochozoa</taxon>
        <taxon>Annelida</taxon>
        <taxon>Polychaeta</taxon>
        <taxon>Sedentaria</taxon>
        <taxon>Canalipalpata</taxon>
        <taxon>Terebellida</taxon>
        <taxon>Terebelliformia</taxon>
        <taxon>Alvinellidae</taxon>
        <taxon>Paralvinella</taxon>
    </lineage>
</organism>
<dbReference type="EMBL" id="JAODUP010000650">
    <property type="protein sequence ID" value="KAK2145871.1"/>
    <property type="molecule type" value="Genomic_DNA"/>
</dbReference>
<dbReference type="Pfam" id="PF01795">
    <property type="entry name" value="Methyltransf_5"/>
    <property type="match status" value="2"/>
</dbReference>
<reference evidence="5" key="1">
    <citation type="journal article" date="2023" name="Mol. Biol. Evol.">
        <title>Third-Generation Sequencing Reveals the Adaptive Role of the Epigenome in Three Deep-Sea Polychaetes.</title>
        <authorList>
            <person name="Perez M."/>
            <person name="Aroh O."/>
            <person name="Sun Y."/>
            <person name="Lan Y."/>
            <person name="Juniper S.K."/>
            <person name="Young C.R."/>
            <person name="Angers B."/>
            <person name="Qian P.Y."/>
        </authorList>
    </citation>
    <scope>NUCLEOTIDE SEQUENCE</scope>
    <source>
        <strain evidence="5">P08H-3</strain>
    </source>
</reference>
<proteinExistence type="inferred from homology"/>
<evidence type="ECO:0000313" key="6">
    <source>
        <dbReference type="Proteomes" id="UP001208570"/>
    </source>
</evidence>
<evidence type="ECO:0000313" key="5">
    <source>
        <dbReference type="EMBL" id="KAK2145871.1"/>
    </source>
</evidence>
<dbReference type="PIRSF" id="PIRSF004486">
    <property type="entry name" value="MraW"/>
    <property type="match status" value="1"/>
</dbReference>
<dbReference type="GO" id="GO:0071424">
    <property type="term" value="F:rRNA (cytosine-N4-)-methyltransferase activity"/>
    <property type="evidence" value="ECO:0007669"/>
    <property type="project" value="TreeGrafter"/>
</dbReference>
<dbReference type="Gene3D" id="1.10.150.170">
    <property type="entry name" value="Putative methyltransferase TM0872, insert domain"/>
    <property type="match status" value="1"/>
</dbReference>
<comment type="similarity">
    <text evidence="1">Belongs to the methyltransferase superfamily. RsmH family.</text>
</comment>
<protein>
    <submittedName>
        <fullName evidence="5">Uncharacterized protein</fullName>
    </submittedName>
</protein>
<gene>
    <name evidence="5" type="ORF">LSH36_650g00007</name>
</gene>
<dbReference type="Proteomes" id="UP001208570">
    <property type="component" value="Unassembled WGS sequence"/>
</dbReference>
<dbReference type="Gene3D" id="3.40.50.150">
    <property type="entry name" value="Vaccinia Virus protein VP39"/>
    <property type="match status" value="2"/>
</dbReference>
<keyword evidence="4" id="KW-0949">S-adenosyl-L-methionine</keyword>
<sequence>MCAATLRRIHLPHTYSYLSCVRKKLAELMCNISEVRFYSPETEHHAASNSKEENLSHVPVMVKQVLEALRPASGQNRVSVFSPQIFPLFGKFSQIHELLQPYGYGQDSLDGALFDVGASSMQFDDNTRGFSLSADGPLDMRMDKGRQPGRDKLYRQAHVATRTFQALRIFVNNELNELYNGLEIVHQLLRPGAPCVAVSFHSLEDRIIKRAFHGIDMDAKINMGVAAQHRAGSKTYNRDEMMEILHKDWDPIMKGAILPSEGEVMENPRARSAKLRAAWKM</sequence>
<keyword evidence="3" id="KW-0808">Transferase</keyword>
<evidence type="ECO:0000256" key="1">
    <source>
        <dbReference type="ARBA" id="ARBA00010396"/>
    </source>
</evidence>
<dbReference type="PANTHER" id="PTHR11265:SF0">
    <property type="entry name" value="12S RRNA N4-METHYLCYTIDINE METHYLTRANSFERASE"/>
    <property type="match status" value="1"/>
</dbReference>
<dbReference type="PANTHER" id="PTHR11265">
    <property type="entry name" value="S-ADENOSYL-METHYLTRANSFERASE MRAW"/>
    <property type="match status" value="1"/>
</dbReference>
<dbReference type="SUPFAM" id="SSF81799">
    <property type="entry name" value="Putative methyltransferase TM0872, insert domain"/>
    <property type="match status" value="1"/>
</dbReference>
<evidence type="ECO:0000256" key="3">
    <source>
        <dbReference type="ARBA" id="ARBA00022679"/>
    </source>
</evidence>
<accession>A0AAD9MVZ1</accession>
<dbReference type="InterPro" id="IPR002903">
    <property type="entry name" value="RsmH"/>
</dbReference>
<comment type="caution">
    <text evidence="5">The sequence shown here is derived from an EMBL/GenBank/DDBJ whole genome shotgun (WGS) entry which is preliminary data.</text>
</comment>
<evidence type="ECO:0000256" key="2">
    <source>
        <dbReference type="ARBA" id="ARBA00022603"/>
    </source>
</evidence>
<keyword evidence="6" id="KW-1185">Reference proteome</keyword>
<dbReference type="AlphaFoldDB" id="A0AAD9MVZ1"/>